<protein>
    <submittedName>
        <fullName evidence="1">Uncharacterized protein</fullName>
    </submittedName>
</protein>
<gene>
    <name evidence="1" type="ORF">GGI48_17490</name>
</gene>
<accession>A0A7G7X573</accession>
<evidence type="ECO:0000313" key="2">
    <source>
        <dbReference type="Proteomes" id="UP000515277"/>
    </source>
</evidence>
<dbReference type="RefSeq" id="WP_179665929.1">
    <property type="nucleotide sequence ID" value="NZ_CP060201.1"/>
</dbReference>
<dbReference type="EMBL" id="CP060201">
    <property type="protein sequence ID" value="QNH75118.1"/>
    <property type="molecule type" value="Genomic_DNA"/>
</dbReference>
<organism evidence="1 2">
    <name type="scientific">Pseudomonas protegens</name>
    <dbReference type="NCBI Taxonomy" id="380021"/>
    <lineage>
        <taxon>Bacteria</taxon>
        <taxon>Pseudomonadati</taxon>
        <taxon>Pseudomonadota</taxon>
        <taxon>Gammaproteobacteria</taxon>
        <taxon>Pseudomonadales</taxon>
        <taxon>Pseudomonadaceae</taxon>
        <taxon>Pseudomonas</taxon>
    </lineage>
</organism>
<name>A0A7G7X573_9PSED</name>
<sequence>MEYWLSAETFGTAGADVQYLRDPQEAFYRLLGVFAGNSIVVGRNPLFEPKAKLDSRAEVPHSVRSADTLIRIESRLPGLLGSLGSVDIEADCGLCEKVTYYSIKGSPYSTDIQAPTICSIPKAQRLYNDSLELYFSTPPANTDPSPFKTRNWYWAVRAQLILKNCGENRHFPAPGVKGLALYVPVHAKANFNKAELPFWADEKNHKVSSNE</sequence>
<dbReference type="AlphaFoldDB" id="A0A7G7X573"/>
<proteinExistence type="predicted"/>
<reference evidence="2" key="1">
    <citation type="journal article" date="2020" name="Microbiol. Resour. Announc.">
        <title>Complete genome sequences of four natural Pseudomonas isolates that catabolize a wide range of aromatic compounds relevant to lignin valorization.</title>
        <authorList>
            <person name="Hatmaker E.A."/>
            <person name="Presley G."/>
            <person name="Cannon O."/>
            <person name="Guss A.M."/>
            <person name="Elkins J.G."/>
        </authorList>
    </citation>
    <scope>NUCLEOTIDE SEQUENCE [LARGE SCALE GENOMIC DNA]</scope>
    <source>
        <strain evidence="2">H1F5C</strain>
    </source>
</reference>
<evidence type="ECO:0000313" key="1">
    <source>
        <dbReference type="EMBL" id="QNH75118.1"/>
    </source>
</evidence>
<dbReference type="Proteomes" id="UP000515277">
    <property type="component" value="Chromosome"/>
</dbReference>